<dbReference type="STRING" id="1081104.A0A167JSV5"/>
<dbReference type="SUPFAM" id="SSF54909">
    <property type="entry name" value="Dimeric alpha+beta barrel"/>
    <property type="match status" value="1"/>
</dbReference>
<dbReference type="RefSeq" id="XP_018699854.1">
    <property type="nucleotide sequence ID" value="XM_018852927.1"/>
</dbReference>
<dbReference type="Proteomes" id="UP000076744">
    <property type="component" value="Unassembled WGS sequence"/>
</dbReference>
<proteinExistence type="inferred from homology"/>
<dbReference type="InterPro" id="IPR011008">
    <property type="entry name" value="Dimeric_a/b-barrel"/>
</dbReference>
<evidence type="ECO:0000313" key="4">
    <source>
        <dbReference type="Proteomes" id="UP000076744"/>
    </source>
</evidence>
<evidence type="ECO:0000313" key="3">
    <source>
        <dbReference type="EMBL" id="OAA50706.1"/>
    </source>
</evidence>
<reference evidence="3 4" key="1">
    <citation type="journal article" date="2016" name="Genome Biol. Evol.">
        <title>Divergent and convergent evolution of fungal pathogenicity.</title>
        <authorList>
            <person name="Shang Y."/>
            <person name="Xiao G."/>
            <person name="Zheng P."/>
            <person name="Cen K."/>
            <person name="Zhan S."/>
            <person name="Wang C."/>
        </authorList>
    </citation>
    <scope>NUCLEOTIDE SEQUENCE [LARGE SCALE GENOMIC DNA]</scope>
    <source>
        <strain evidence="3 4">ARSEF 2679</strain>
    </source>
</reference>
<evidence type="ECO:0000259" key="2">
    <source>
        <dbReference type="Pfam" id="PF07110"/>
    </source>
</evidence>
<dbReference type="AlphaFoldDB" id="A0A167JSV5"/>
<accession>A0A167JSV5</accession>
<evidence type="ECO:0000256" key="1">
    <source>
        <dbReference type="ARBA" id="ARBA00005986"/>
    </source>
</evidence>
<feature type="domain" description="EthD" evidence="2">
    <location>
        <begin position="12"/>
        <end position="115"/>
    </location>
</feature>
<protein>
    <submittedName>
        <fullName evidence="3">Dimeric alpha-beta barrel</fullName>
    </submittedName>
</protein>
<comment type="similarity">
    <text evidence="1">Belongs to the tpcK family.</text>
</comment>
<comment type="caution">
    <text evidence="3">The sequence shown here is derived from an EMBL/GenBank/DDBJ whole genome shotgun (WGS) entry which is preliminary data.</text>
</comment>
<dbReference type="Gene3D" id="3.30.70.100">
    <property type="match status" value="1"/>
</dbReference>
<keyword evidence="4" id="KW-1185">Reference proteome</keyword>
<dbReference type="Pfam" id="PF07110">
    <property type="entry name" value="EthD"/>
    <property type="match status" value="1"/>
</dbReference>
<dbReference type="InterPro" id="IPR009799">
    <property type="entry name" value="EthD_dom"/>
</dbReference>
<organism evidence="3 4">
    <name type="scientific">Cordyceps fumosorosea (strain ARSEF 2679)</name>
    <name type="common">Isaria fumosorosea</name>
    <dbReference type="NCBI Taxonomy" id="1081104"/>
    <lineage>
        <taxon>Eukaryota</taxon>
        <taxon>Fungi</taxon>
        <taxon>Dikarya</taxon>
        <taxon>Ascomycota</taxon>
        <taxon>Pezizomycotina</taxon>
        <taxon>Sordariomycetes</taxon>
        <taxon>Hypocreomycetidae</taxon>
        <taxon>Hypocreales</taxon>
        <taxon>Cordycipitaceae</taxon>
        <taxon>Cordyceps</taxon>
    </lineage>
</organism>
<dbReference type="EMBL" id="AZHB01000046">
    <property type="protein sequence ID" value="OAA50706.1"/>
    <property type="molecule type" value="Genomic_DNA"/>
</dbReference>
<dbReference type="OrthoDB" id="2519291at2759"/>
<sequence>MVFKVLLFAHRKPGLSPTEFRDYLESTHIPLLRRLLSATFPTSHARRYIHRGDAVDSDGVYPATVLLGSQADFQCDVISELTFENGEAFQAFFAEYQSDKVAAELKEDEARFLDAEKLRAVVIGEVRETLREGGN</sequence>
<dbReference type="GO" id="GO:0016491">
    <property type="term" value="F:oxidoreductase activity"/>
    <property type="evidence" value="ECO:0007669"/>
    <property type="project" value="InterPro"/>
</dbReference>
<gene>
    <name evidence="3" type="ORF">ISF_09324</name>
</gene>
<name>A0A167JSV5_CORFA</name>
<dbReference type="GeneID" id="30025616"/>